<feature type="coiled-coil region" evidence="1">
    <location>
        <begin position="502"/>
        <end position="536"/>
    </location>
</feature>
<evidence type="ECO:0000313" key="4">
    <source>
        <dbReference type="Proteomes" id="UP000030665"/>
    </source>
</evidence>
<dbReference type="OrthoDB" id="6269447at2759"/>
<evidence type="ECO:0000256" key="2">
    <source>
        <dbReference type="SAM" id="MobiDB-lite"/>
    </source>
</evidence>
<dbReference type="AlphaFoldDB" id="A0A077YXC3"/>
<feature type="coiled-coil region" evidence="1">
    <location>
        <begin position="199"/>
        <end position="254"/>
    </location>
</feature>
<keyword evidence="4" id="KW-1185">Reference proteome</keyword>
<dbReference type="EMBL" id="HG805822">
    <property type="protein sequence ID" value="CDW52419.1"/>
    <property type="molecule type" value="Genomic_DNA"/>
</dbReference>
<dbReference type="GO" id="GO:0098998">
    <property type="term" value="C:extrinsic component of postsynaptic early endosome membrane"/>
    <property type="evidence" value="ECO:0007669"/>
    <property type="project" value="TreeGrafter"/>
</dbReference>
<dbReference type="GO" id="GO:0099152">
    <property type="term" value="P:regulation of neurotransmitter receptor transport, endosome to postsynaptic membrane"/>
    <property type="evidence" value="ECO:0007669"/>
    <property type="project" value="TreeGrafter"/>
</dbReference>
<protein>
    <submittedName>
        <fullName evidence="3">Uncharacterized protein</fullName>
    </submittedName>
</protein>
<feature type="coiled-coil region" evidence="1">
    <location>
        <begin position="284"/>
        <end position="385"/>
    </location>
</feature>
<evidence type="ECO:0000313" key="3">
    <source>
        <dbReference type="EMBL" id="CDW52419.1"/>
    </source>
</evidence>
<dbReference type="PANTHER" id="PTHR18978:SF1">
    <property type="entry name" value="GRIP1-ASSOCIATED PROTEIN 1"/>
    <property type="match status" value="1"/>
</dbReference>
<dbReference type="GO" id="GO:0098837">
    <property type="term" value="C:postsynaptic recycling endosome"/>
    <property type="evidence" value="ECO:0007669"/>
    <property type="project" value="TreeGrafter"/>
</dbReference>
<name>A0A077YXC3_TRITR</name>
<dbReference type="GO" id="GO:0099158">
    <property type="term" value="P:regulation of recycling endosome localization within postsynapse"/>
    <property type="evidence" value="ECO:0007669"/>
    <property type="project" value="TreeGrafter"/>
</dbReference>
<reference evidence="3" key="2">
    <citation type="submission" date="2014-03" db="EMBL/GenBank/DDBJ databases">
        <title>The whipworm genome and dual-species transcriptomics of an intimate host-pathogen interaction.</title>
        <authorList>
            <person name="Foth B.J."/>
            <person name="Tsai I.J."/>
            <person name="Reid A.J."/>
            <person name="Bancroft A.J."/>
            <person name="Nichol S."/>
            <person name="Tracey A."/>
            <person name="Holroyd N."/>
            <person name="Cotton J.A."/>
            <person name="Stanley E.J."/>
            <person name="Zarowiecki M."/>
            <person name="Liu J.Z."/>
            <person name="Huckvale T."/>
            <person name="Cooper P.J."/>
            <person name="Grencis R.K."/>
            <person name="Berriman M."/>
        </authorList>
    </citation>
    <scope>NUCLEOTIDE SEQUENCE [LARGE SCALE GENOMIC DNA]</scope>
</reference>
<dbReference type="InterPro" id="IPR026204">
    <property type="entry name" value="GRIPAP1"/>
</dbReference>
<proteinExistence type="predicted"/>
<dbReference type="PANTHER" id="PTHR18978">
    <property type="entry name" value="GRIP-1 ASSOCIATED PROTEIN 1"/>
    <property type="match status" value="1"/>
</dbReference>
<dbReference type="GO" id="GO:1905244">
    <property type="term" value="P:regulation of modification of synaptic structure"/>
    <property type="evidence" value="ECO:0007669"/>
    <property type="project" value="TreeGrafter"/>
</dbReference>
<feature type="region of interest" description="Disordered" evidence="2">
    <location>
        <begin position="117"/>
        <end position="141"/>
    </location>
</feature>
<reference evidence="3" key="1">
    <citation type="submission" date="2014-01" db="EMBL/GenBank/DDBJ databases">
        <authorList>
            <person name="Aslett M."/>
        </authorList>
    </citation>
    <scope>NUCLEOTIDE SEQUENCE</scope>
</reference>
<keyword evidence="1" id="KW-0175">Coiled coil</keyword>
<dbReference type="GO" id="GO:0098887">
    <property type="term" value="P:neurotransmitter receptor transport, endosome to postsynaptic membrane"/>
    <property type="evidence" value="ECO:0007669"/>
    <property type="project" value="TreeGrafter"/>
</dbReference>
<accession>A0A077YXC3</accession>
<dbReference type="Proteomes" id="UP000030665">
    <property type="component" value="Unassembled WGS sequence"/>
</dbReference>
<dbReference type="STRING" id="36087.A0A077YXC3"/>
<evidence type="ECO:0000256" key="1">
    <source>
        <dbReference type="SAM" id="Coils"/>
    </source>
</evidence>
<dbReference type="GO" id="GO:0098978">
    <property type="term" value="C:glutamatergic synapse"/>
    <property type="evidence" value="ECO:0007669"/>
    <property type="project" value="TreeGrafter"/>
</dbReference>
<sequence>MTANVSVEEFSRLQQQFLDVRKEYYEVLEVASRKDTELERCRNRIAKLEKELEAKNSNSSLEQSIDYLQRENEILRARLHLQEEEFQLQQVTMHSEMLKLLSKNDELHVLVSNLSRPTSANRHNSDDSELAGAVVSPGGDKDARIACELNGDGRPDELDMQRANSTAHSIDIDETVELIQAGQELHDQPVVNQTSNNCNDSLNSEVTKLQQECQAMELDLLKARDRERDLTAALRDKNSELELFQRNLDEVTATSNKRKELLDDMTRYIDEVKSKSEAARYELEKSSSAQIHALREEVESLTAQLAECKSSRASLESVEKELNYANMKLRELSLLVEKREQEKESLQNQAEKAVMESRKVLSAEIQLAKSECADWKKKCDECQKRLASTEASNKVAIDELKKDYDDKLDQAKASLHRQYSVIQDLKKQFRCETKRSERLQEKLSDLLKDVHGYAKREDFGEMYSRLRGDSGSNSSWSLVSGIKGEFDKISVTCSDQESVSSVTVLEGEIQELVDRVATLKQKNSELTEKVQILEESSSKMAEDLLSKNSLIERLLRDRRSIFDGSGLNLKGMLEKVRLELFENDARTMNKKLQRLLEETLTKNVYLQKNIETLSQELLKLSASSSAQQADGCQESKR</sequence>
<gene>
    <name evidence="3" type="ORF">TTRE_0000067801</name>
</gene>
<feature type="coiled-coil region" evidence="1">
    <location>
        <begin position="31"/>
        <end position="85"/>
    </location>
</feature>
<organism evidence="3 4">
    <name type="scientific">Trichuris trichiura</name>
    <name type="common">Whipworm</name>
    <name type="synonym">Trichocephalus trichiurus</name>
    <dbReference type="NCBI Taxonomy" id="36087"/>
    <lineage>
        <taxon>Eukaryota</taxon>
        <taxon>Metazoa</taxon>
        <taxon>Ecdysozoa</taxon>
        <taxon>Nematoda</taxon>
        <taxon>Enoplea</taxon>
        <taxon>Dorylaimia</taxon>
        <taxon>Trichinellida</taxon>
        <taxon>Trichuridae</taxon>
        <taxon>Trichuris</taxon>
    </lineage>
</organism>